<feature type="compositionally biased region" description="Basic and acidic residues" evidence="1">
    <location>
        <begin position="136"/>
        <end position="148"/>
    </location>
</feature>
<reference evidence="2" key="1">
    <citation type="journal article" date="2020" name="Stud. Mycol.">
        <title>101 Dothideomycetes genomes: a test case for predicting lifestyles and emergence of pathogens.</title>
        <authorList>
            <person name="Haridas S."/>
            <person name="Albert R."/>
            <person name="Binder M."/>
            <person name="Bloem J."/>
            <person name="Labutti K."/>
            <person name="Salamov A."/>
            <person name="Andreopoulos B."/>
            <person name="Baker S."/>
            <person name="Barry K."/>
            <person name="Bills G."/>
            <person name="Bluhm B."/>
            <person name="Cannon C."/>
            <person name="Castanera R."/>
            <person name="Culley D."/>
            <person name="Daum C."/>
            <person name="Ezra D."/>
            <person name="Gonzalez J."/>
            <person name="Henrissat B."/>
            <person name="Kuo A."/>
            <person name="Liang C."/>
            <person name="Lipzen A."/>
            <person name="Lutzoni F."/>
            <person name="Magnuson J."/>
            <person name="Mondo S."/>
            <person name="Nolan M."/>
            <person name="Ohm R."/>
            <person name="Pangilinan J."/>
            <person name="Park H.-J."/>
            <person name="Ramirez L."/>
            <person name="Alfaro M."/>
            <person name="Sun H."/>
            <person name="Tritt A."/>
            <person name="Yoshinaga Y."/>
            <person name="Zwiers L.-H."/>
            <person name="Turgeon B."/>
            <person name="Goodwin S."/>
            <person name="Spatafora J."/>
            <person name="Crous P."/>
            <person name="Grigoriev I."/>
        </authorList>
    </citation>
    <scope>NUCLEOTIDE SEQUENCE</scope>
    <source>
        <strain evidence="2">CBS 690.94</strain>
    </source>
</reference>
<keyword evidence="3" id="KW-1185">Reference proteome</keyword>
<feature type="region of interest" description="Disordered" evidence="1">
    <location>
        <begin position="124"/>
        <end position="156"/>
    </location>
</feature>
<dbReference type="AlphaFoldDB" id="A0A9P4P9L9"/>
<evidence type="ECO:0000313" key="2">
    <source>
        <dbReference type="EMBL" id="KAF2439016.1"/>
    </source>
</evidence>
<evidence type="ECO:0000313" key="3">
    <source>
        <dbReference type="Proteomes" id="UP000799764"/>
    </source>
</evidence>
<proteinExistence type="predicted"/>
<dbReference type="Proteomes" id="UP000799764">
    <property type="component" value="Unassembled WGS sequence"/>
</dbReference>
<organism evidence="2 3">
    <name type="scientific">Karstenula rhodostoma CBS 690.94</name>
    <dbReference type="NCBI Taxonomy" id="1392251"/>
    <lineage>
        <taxon>Eukaryota</taxon>
        <taxon>Fungi</taxon>
        <taxon>Dikarya</taxon>
        <taxon>Ascomycota</taxon>
        <taxon>Pezizomycotina</taxon>
        <taxon>Dothideomycetes</taxon>
        <taxon>Pleosporomycetidae</taxon>
        <taxon>Pleosporales</taxon>
        <taxon>Massarineae</taxon>
        <taxon>Didymosphaeriaceae</taxon>
        <taxon>Karstenula</taxon>
    </lineage>
</organism>
<evidence type="ECO:0000256" key="1">
    <source>
        <dbReference type="SAM" id="MobiDB-lite"/>
    </source>
</evidence>
<protein>
    <submittedName>
        <fullName evidence="2">Uncharacterized protein</fullName>
    </submittedName>
</protein>
<gene>
    <name evidence="2" type="ORF">P171DRAFT_129596</name>
</gene>
<dbReference type="EMBL" id="MU001510">
    <property type="protein sequence ID" value="KAF2439016.1"/>
    <property type="molecule type" value="Genomic_DNA"/>
</dbReference>
<sequence>MVGKLTEAKASYPLPWHAGSLGGKSVEVPVLVRCLGRNRLRDRGWSRGTGKSGTMHSNARNWALWRSEGALERARSAECAGDMDDERAGWWPCFNASVTLHSWSAWARAWLTTSRSTCSTYSPAERLTQKHASPPWKDKTRKQLRDRNTATASYKQHVRPTARSLPLWRRSRAKLEASSISLRLPSRH</sequence>
<comment type="caution">
    <text evidence="2">The sequence shown here is derived from an EMBL/GenBank/DDBJ whole genome shotgun (WGS) entry which is preliminary data.</text>
</comment>
<name>A0A9P4P9L9_9PLEO</name>
<accession>A0A9P4P9L9</accession>